<evidence type="ECO:0000313" key="2">
    <source>
        <dbReference type="Proteomes" id="UP000007460"/>
    </source>
</evidence>
<evidence type="ECO:0000313" key="1">
    <source>
        <dbReference type="EMBL" id="ADE38282.1"/>
    </source>
</evidence>
<dbReference type="OrthoDB" id="9812089at2"/>
<dbReference type="RefSeq" id="WP_013044912.1">
    <property type="nucleotide sequence ID" value="NC_014010.1"/>
</dbReference>
<dbReference type="AlphaFoldDB" id="D5BNL5"/>
<dbReference type="Proteomes" id="UP000007460">
    <property type="component" value="Chromosome"/>
</dbReference>
<proteinExistence type="predicted"/>
<dbReference type="HOGENOM" id="CLU_785006_0_0_5"/>
<organism evidence="1 2">
    <name type="scientific">Puniceispirillum marinum (strain IMCC1322)</name>
    <dbReference type="NCBI Taxonomy" id="488538"/>
    <lineage>
        <taxon>Bacteria</taxon>
        <taxon>Pseudomonadati</taxon>
        <taxon>Pseudomonadota</taxon>
        <taxon>Alphaproteobacteria</taxon>
        <taxon>Candidatus Puniceispirillales</taxon>
        <taxon>Candidatus Puniceispirillaceae</taxon>
        <taxon>Candidatus Puniceispirillum</taxon>
    </lineage>
</organism>
<dbReference type="Pfam" id="PF07366">
    <property type="entry name" value="SnoaL"/>
    <property type="match status" value="2"/>
</dbReference>
<dbReference type="InterPro" id="IPR009959">
    <property type="entry name" value="Cyclase_SnoaL-like"/>
</dbReference>
<dbReference type="EMBL" id="CP001751">
    <property type="protein sequence ID" value="ADE38282.1"/>
    <property type="molecule type" value="Genomic_DNA"/>
</dbReference>
<name>D5BNL5_PUNMI</name>
<dbReference type="STRING" id="488538.SAR116_0039"/>
<protein>
    <recommendedName>
        <fullName evidence="3">SnoaL-like domain-containing protein</fullName>
    </recommendedName>
</protein>
<dbReference type="GO" id="GO:0030638">
    <property type="term" value="P:polyketide metabolic process"/>
    <property type="evidence" value="ECO:0007669"/>
    <property type="project" value="InterPro"/>
</dbReference>
<dbReference type="SUPFAM" id="SSF54427">
    <property type="entry name" value="NTF2-like"/>
    <property type="match status" value="2"/>
</dbReference>
<evidence type="ECO:0008006" key="3">
    <source>
        <dbReference type="Google" id="ProtNLM"/>
    </source>
</evidence>
<dbReference type="eggNOG" id="COG5485">
    <property type="taxonomic scope" value="Bacteria"/>
</dbReference>
<sequence>MTQNDDTINDDTIIAAKQTAHRLLHGLAHGADVKDAYHADAHLWASHPFNKLQGHDAIQDVWCQLRAALPDMERRDSIFTGGYSKPDARMDARIDDNSLTGRLLIATMGHYQGTFTQDLCGIPATNGVVTIRSCEVHHIVDDKIAHSYMLIDLLDLMRQAHVWPIAPSLGAEGAWHPPSGGAGFRLDQQDSAAGARAFDTVIDMHNALLTFDGKSLDSMQHGAYWGATFLWYGPAGIGTTRGMDGFRAHHQIPFLTGFPDRRGAGHYIRIGDGNFVVTGGWPSVTGTHMGEWLGLPATGTHVEMRVMDFYHLVDGKITENWVPIDILYILYQMGFDVFARLQHLRGNPKRDL</sequence>
<gene>
    <name evidence="1" type="ordered locus">SAR116_0039</name>
</gene>
<accession>D5BNL5</accession>
<keyword evidence="2" id="KW-1185">Reference proteome</keyword>
<dbReference type="InterPro" id="IPR032710">
    <property type="entry name" value="NTF2-like_dom_sf"/>
</dbReference>
<dbReference type="PANTHER" id="PTHR38436">
    <property type="entry name" value="POLYKETIDE CYCLASE SNOAL-LIKE DOMAIN"/>
    <property type="match status" value="1"/>
</dbReference>
<reference evidence="1 2" key="1">
    <citation type="journal article" date="2010" name="J. Bacteriol.">
        <title>Complete genome sequence of "Candidatus Puniceispirillum marinum" IMCC1322, a representative of the SAR116 clade in the Alphaproteobacteria.</title>
        <authorList>
            <person name="Oh H.M."/>
            <person name="Kwon K.K."/>
            <person name="Kang I."/>
            <person name="Kang S.G."/>
            <person name="Lee J.H."/>
            <person name="Kim S.J."/>
            <person name="Cho J.C."/>
        </authorList>
    </citation>
    <scope>NUCLEOTIDE SEQUENCE [LARGE SCALE GENOMIC DNA]</scope>
    <source>
        <strain evidence="1 2">IMCC1322</strain>
    </source>
</reference>
<dbReference type="PANTHER" id="PTHR38436:SF1">
    <property type="entry name" value="ESTER CYCLASE"/>
    <property type="match status" value="1"/>
</dbReference>
<dbReference type="Gene3D" id="3.10.450.50">
    <property type="match status" value="2"/>
</dbReference>
<dbReference type="KEGG" id="apb:SAR116_0039"/>